<evidence type="ECO:0000313" key="2">
    <source>
        <dbReference type="EMBL" id="SLM39599.1"/>
    </source>
</evidence>
<dbReference type="AlphaFoldDB" id="A0A1W5D9M2"/>
<name>A0A1W5D9M2_9LECA</name>
<organism evidence="2 3">
    <name type="scientific">Lasallia pustulata</name>
    <dbReference type="NCBI Taxonomy" id="136370"/>
    <lineage>
        <taxon>Eukaryota</taxon>
        <taxon>Fungi</taxon>
        <taxon>Dikarya</taxon>
        <taxon>Ascomycota</taxon>
        <taxon>Pezizomycotina</taxon>
        <taxon>Lecanoromycetes</taxon>
        <taxon>OSLEUM clade</taxon>
        <taxon>Umbilicariomycetidae</taxon>
        <taxon>Umbilicariales</taxon>
        <taxon>Umbilicariaceae</taxon>
        <taxon>Lasallia</taxon>
    </lineage>
</organism>
<keyword evidence="1" id="KW-0175">Coiled coil</keyword>
<dbReference type="Proteomes" id="UP000192927">
    <property type="component" value="Unassembled WGS sequence"/>
</dbReference>
<protein>
    <recommendedName>
        <fullName evidence="4">Fungal N-terminal domain-containing protein</fullName>
    </recommendedName>
</protein>
<evidence type="ECO:0008006" key="4">
    <source>
        <dbReference type="Google" id="ProtNLM"/>
    </source>
</evidence>
<sequence length="150" mass="16986">MEPLSTAASVIVIYQRASYIGGLCFRYARGVHRANSQAELLMDEIITFQGSLRQLKRILDDEAEHNGGSNRLKVLEDVVNGNSSILKCCKMDLGNLKTKLEEAEKEHEFKALVQRLVWPLKEEEVKRLLDNLRNAAAKIEEARGIDITYI</sequence>
<accession>A0A1W5D9M2</accession>
<evidence type="ECO:0000256" key="1">
    <source>
        <dbReference type="SAM" id="Coils"/>
    </source>
</evidence>
<keyword evidence="3" id="KW-1185">Reference proteome</keyword>
<feature type="coiled-coil region" evidence="1">
    <location>
        <begin position="86"/>
        <end position="145"/>
    </location>
</feature>
<dbReference type="EMBL" id="FWEW01003531">
    <property type="protein sequence ID" value="SLM39599.1"/>
    <property type="molecule type" value="Genomic_DNA"/>
</dbReference>
<reference evidence="3" key="1">
    <citation type="submission" date="2017-03" db="EMBL/GenBank/DDBJ databases">
        <authorList>
            <person name="Sharma R."/>
            <person name="Thines M."/>
        </authorList>
    </citation>
    <scope>NUCLEOTIDE SEQUENCE [LARGE SCALE GENOMIC DNA]</scope>
</reference>
<proteinExistence type="predicted"/>
<evidence type="ECO:0000313" key="3">
    <source>
        <dbReference type="Proteomes" id="UP000192927"/>
    </source>
</evidence>